<evidence type="ECO:0000313" key="2">
    <source>
        <dbReference type="Proteomes" id="UP000001191"/>
    </source>
</evidence>
<reference evidence="2" key="1">
    <citation type="submission" date="2008-04" db="EMBL/GenBank/DDBJ databases">
        <title>Complete sequence of chromosome of Nostoc punctiforme ATCC 29133.</title>
        <authorList>
            <consortium name="US DOE Joint Genome Institute"/>
            <person name="Copeland A."/>
            <person name="Lucas S."/>
            <person name="Lapidus A."/>
            <person name="Glavina del Rio T."/>
            <person name="Dalin E."/>
            <person name="Tice H."/>
            <person name="Pitluck S."/>
            <person name="Chain P."/>
            <person name="Malfatti S."/>
            <person name="Shin M."/>
            <person name="Vergez L."/>
            <person name="Schmutz J."/>
            <person name="Larimer F."/>
            <person name="Land M."/>
            <person name="Hauser L."/>
            <person name="Kyrpides N."/>
            <person name="Kim E."/>
            <person name="Meeks J.C."/>
            <person name="Elhai J."/>
            <person name="Campbell E.L."/>
            <person name="Thiel T."/>
            <person name="Longmire J."/>
            <person name="Potts M."/>
            <person name="Atlas R."/>
        </authorList>
    </citation>
    <scope>NUCLEOTIDE SEQUENCE [LARGE SCALE GENOMIC DNA]</scope>
    <source>
        <strain evidence="2">ATCC 29133 / PCC 73102</strain>
    </source>
</reference>
<dbReference type="PhylomeDB" id="B2IZZ9"/>
<dbReference type="RefSeq" id="WP_012409748.1">
    <property type="nucleotide sequence ID" value="NC_010628.1"/>
</dbReference>
<sequence length="259" mass="30540">MVQNRPQPSLEELAVRAKTAAIRAKDDSHSYEVRQQALLEKQILLTELMSVLMEQIKIELPKPKSIDLSYLYEETLQNTLLYVCKNIEKFDPERINVKKIDNNEPRKNPFMRWFIFLFFKRKINNFNWIKWNGKITSIYKDSDESEINILDVYCPPEVNNSLPSENLIAFIKEDPEGLFTNTLFNSNPKASFQIILLKRGEEGKSWKEIVEELKLGKTHGPVFTFYRRCCEKFAPYFRKYLNLEVHLKKKNSYPSDSSD</sequence>
<name>B2IZZ9_NOSP7</name>
<dbReference type="eggNOG" id="COG1595">
    <property type="taxonomic scope" value="Bacteria"/>
</dbReference>
<dbReference type="AlphaFoldDB" id="B2IZZ9"/>
<reference evidence="1 2" key="2">
    <citation type="journal article" date="2013" name="Plant Physiol.">
        <title>A Nostoc punctiforme Sugar Transporter Necessary to Establish a Cyanobacterium-Plant Symbiosis.</title>
        <authorList>
            <person name="Ekman M."/>
            <person name="Picossi S."/>
            <person name="Campbell E.L."/>
            <person name="Meeks J.C."/>
            <person name="Flores E."/>
        </authorList>
    </citation>
    <scope>NUCLEOTIDE SEQUENCE [LARGE SCALE GENOMIC DNA]</scope>
    <source>
        <strain evidence="2">ATCC 29133 / PCC 73102</strain>
    </source>
</reference>
<keyword evidence="2" id="KW-1185">Reference proteome</keyword>
<dbReference type="OrthoDB" id="454880at2"/>
<dbReference type="HOGENOM" id="CLU_1072975_0_0_3"/>
<dbReference type="STRING" id="63737.Npun_R3340"/>
<organism evidence="1 2">
    <name type="scientific">Nostoc punctiforme (strain ATCC 29133 / PCC 73102)</name>
    <dbReference type="NCBI Taxonomy" id="63737"/>
    <lineage>
        <taxon>Bacteria</taxon>
        <taxon>Bacillati</taxon>
        <taxon>Cyanobacteriota</taxon>
        <taxon>Cyanophyceae</taxon>
        <taxon>Nostocales</taxon>
        <taxon>Nostocaceae</taxon>
        <taxon>Nostoc</taxon>
    </lineage>
</organism>
<dbReference type="Proteomes" id="UP000001191">
    <property type="component" value="Chromosome"/>
</dbReference>
<proteinExistence type="predicted"/>
<dbReference type="EMBL" id="CP001037">
    <property type="protein sequence ID" value="ACC81770.1"/>
    <property type="molecule type" value="Genomic_DNA"/>
</dbReference>
<evidence type="ECO:0000313" key="1">
    <source>
        <dbReference type="EMBL" id="ACC81770.1"/>
    </source>
</evidence>
<accession>B2IZZ9</accession>
<protein>
    <submittedName>
        <fullName evidence="1">Uncharacterized protein</fullName>
    </submittedName>
</protein>
<dbReference type="KEGG" id="npu:Npun_R3340"/>
<gene>
    <name evidence="1" type="ordered locus">Npun_R3340</name>
</gene>
<dbReference type="EnsemblBacteria" id="ACC81770">
    <property type="protein sequence ID" value="ACC81770"/>
    <property type="gene ID" value="Npun_R3340"/>
</dbReference>